<comment type="caution">
    <text evidence="2">The sequence shown here is derived from an EMBL/GenBank/DDBJ whole genome shotgun (WGS) entry which is preliminary data.</text>
</comment>
<dbReference type="AlphaFoldDB" id="X1K6F3"/>
<gene>
    <name evidence="2" type="ORF">S03H2_65320</name>
</gene>
<feature type="non-terminal residue" evidence="2">
    <location>
        <position position="161"/>
    </location>
</feature>
<feature type="domain" description="DUF4143" evidence="1">
    <location>
        <begin position="37"/>
        <end position="157"/>
    </location>
</feature>
<dbReference type="PANTHER" id="PTHR43566">
    <property type="entry name" value="CONSERVED PROTEIN"/>
    <property type="match status" value="1"/>
</dbReference>
<evidence type="ECO:0000313" key="2">
    <source>
        <dbReference type="EMBL" id="GAH85844.1"/>
    </source>
</evidence>
<reference evidence="2" key="1">
    <citation type="journal article" date="2014" name="Front. Microbiol.">
        <title>High frequency of phylogenetically diverse reductive dehalogenase-homologous genes in deep subseafloor sedimentary metagenomes.</title>
        <authorList>
            <person name="Kawai M."/>
            <person name="Futagami T."/>
            <person name="Toyoda A."/>
            <person name="Takaki Y."/>
            <person name="Nishi S."/>
            <person name="Hori S."/>
            <person name="Arai W."/>
            <person name="Tsubouchi T."/>
            <person name="Morono Y."/>
            <person name="Uchiyama I."/>
            <person name="Ito T."/>
            <person name="Fujiyama A."/>
            <person name="Inagaki F."/>
            <person name="Takami H."/>
        </authorList>
    </citation>
    <scope>NUCLEOTIDE SEQUENCE</scope>
    <source>
        <strain evidence="2">Expedition CK06-06</strain>
    </source>
</reference>
<proteinExistence type="predicted"/>
<organism evidence="2">
    <name type="scientific">marine sediment metagenome</name>
    <dbReference type="NCBI Taxonomy" id="412755"/>
    <lineage>
        <taxon>unclassified sequences</taxon>
        <taxon>metagenomes</taxon>
        <taxon>ecological metagenomes</taxon>
    </lineage>
</organism>
<dbReference type="PANTHER" id="PTHR43566:SF1">
    <property type="entry name" value="AAA+ ATPASE DOMAIN-CONTAINING PROTEIN"/>
    <property type="match status" value="1"/>
</dbReference>
<dbReference type="EMBL" id="BARU01042523">
    <property type="protein sequence ID" value="GAH85844.1"/>
    <property type="molecule type" value="Genomic_DNA"/>
</dbReference>
<sequence>MSCFPPASLRILFLCLSFVNTGREEYLREIISSYLFKDIWALEGIRYANKLVRLLQLLAFQIGKEVSLAELGSQLAMSKNTVERYLDLLEKVFVLYRLRGFSRNLRKEITKNQRYYFFDTGIRNAVIQNFNPIAIRNDLGELWENYVITERLKKREYLRQS</sequence>
<protein>
    <recommendedName>
        <fullName evidence="1">DUF4143 domain-containing protein</fullName>
    </recommendedName>
</protein>
<dbReference type="Pfam" id="PF13635">
    <property type="entry name" value="DUF4143"/>
    <property type="match status" value="1"/>
</dbReference>
<dbReference type="InterPro" id="IPR025420">
    <property type="entry name" value="DUF4143"/>
</dbReference>
<name>X1K6F3_9ZZZZ</name>
<evidence type="ECO:0000259" key="1">
    <source>
        <dbReference type="Pfam" id="PF13635"/>
    </source>
</evidence>
<accession>X1K6F3</accession>